<comment type="caution">
    <text evidence="1">The sequence shown here is derived from an EMBL/GenBank/DDBJ whole genome shotgun (WGS) entry which is preliminary data.</text>
</comment>
<dbReference type="GO" id="GO:0003676">
    <property type="term" value="F:nucleic acid binding"/>
    <property type="evidence" value="ECO:0007669"/>
    <property type="project" value="InterPro"/>
</dbReference>
<accession>A0AAV3YL78</accession>
<protein>
    <submittedName>
        <fullName evidence="1">KRAB-A domain-containing protein 2</fullName>
    </submittedName>
</protein>
<gene>
    <name evidence="1" type="ORF">PoB_000939900</name>
</gene>
<evidence type="ECO:0000313" key="1">
    <source>
        <dbReference type="EMBL" id="GFN82893.1"/>
    </source>
</evidence>
<dbReference type="AlphaFoldDB" id="A0AAV3YL78"/>
<name>A0AAV3YL78_9GAST</name>
<dbReference type="EMBL" id="BLXT01001042">
    <property type="protein sequence ID" value="GFN82893.1"/>
    <property type="molecule type" value="Genomic_DNA"/>
</dbReference>
<dbReference type="InterPro" id="IPR036397">
    <property type="entry name" value="RNaseH_sf"/>
</dbReference>
<dbReference type="Gene3D" id="3.30.420.10">
    <property type="entry name" value="Ribonuclease H-like superfamily/Ribonuclease H"/>
    <property type="match status" value="1"/>
</dbReference>
<proteinExistence type="predicted"/>
<evidence type="ECO:0000313" key="2">
    <source>
        <dbReference type="Proteomes" id="UP000735302"/>
    </source>
</evidence>
<organism evidence="1 2">
    <name type="scientific">Plakobranchus ocellatus</name>
    <dbReference type="NCBI Taxonomy" id="259542"/>
    <lineage>
        <taxon>Eukaryota</taxon>
        <taxon>Metazoa</taxon>
        <taxon>Spiralia</taxon>
        <taxon>Lophotrochozoa</taxon>
        <taxon>Mollusca</taxon>
        <taxon>Gastropoda</taxon>
        <taxon>Heterobranchia</taxon>
        <taxon>Euthyneura</taxon>
        <taxon>Panpulmonata</taxon>
        <taxon>Sacoglossa</taxon>
        <taxon>Placobranchoidea</taxon>
        <taxon>Plakobranchidae</taxon>
        <taxon>Plakobranchus</taxon>
    </lineage>
</organism>
<reference evidence="1 2" key="1">
    <citation type="journal article" date="2021" name="Elife">
        <title>Chloroplast acquisition without the gene transfer in kleptoplastic sea slugs, Plakobranchus ocellatus.</title>
        <authorList>
            <person name="Maeda T."/>
            <person name="Takahashi S."/>
            <person name="Yoshida T."/>
            <person name="Shimamura S."/>
            <person name="Takaki Y."/>
            <person name="Nagai Y."/>
            <person name="Toyoda A."/>
            <person name="Suzuki Y."/>
            <person name="Arimoto A."/>
            <person name="Ishii H."/>
            <person name="Satoh N."/>
            <person name="Nishiyama T."/>
            <person name="Hasebe M."/>
            <person name="Maruyama T."/>
            <person name="Minagawa J."/>
            <person name="Obokata J."/>
            <person name="Shigenobu S."/>
        </authorList>
    </citation>
    <scope>NUCLEOTIDE SEQUENCE [LARGE SCALE GENOMIC DNA]</scope>
</reference>
<dbReference type="InterPro" id="IPR012337">
    <property type="entry name" value="RNaseH-like_sf"/>
</dbReference>
<dbReference type="Proteomes" id="UP000735302">
    <property type="component" value="Unassembled WGS sequence"/>
</dbReference>
<sequence>MEVASHPLDFFLLLDASALLQSDNGTEFTAHIISELKEFWPSLKLVHGKPRYPHSQGSVERANADSTVITDPTAAIAASSTDTSSIYEITSDSGGSSADADAAITAGIPSTTDPLQTADNPASTGSTDTEFATLDIASKLIDRCERVNELEKMHTLINCLRQKEW</sequence>
<keyword evidence="2" id="KW-1185">Reference proteome</keyword>
<dbReference type="SUPFAM" id="SSF53098">
    <property type="entry name" value="Ribonuclease H-like"/>
    <property type="match status" value="1"/>
</dbReference>